<sequence length="59" mass="6149">MWQEIIVGVCVLAAVIFLARRWIFPSAKKSAGCGGCGGCGGCDKTSDSSCNNPTEKTSH</sequence>
<dbReference type="AlphaFoldDB" id="A0A266Q931"/>
<dbReference type="RefSeq" id="WP_094984031.1">
    <property type="nucleotide sequence ID" value="NZ_NHNI01000001.1"/>
</dbReference>
<evidence type="ECO:0000313" key="2">
    <source>
        <dbReference type="Proteomes" id="UP000216101"/>
    </source>
</evidence>
<comment type="caution">
    <text evidence="1">The sequence shown here is derived from an EMBL/GenBank/DDBJ whole genome shotgun (WGS) entry which is preliminary data.</text>
</comment>
<evidence type="ECO:0000313" key="1">
    <source>
        <dbReference type="EMBL" id="OZY86352.1"/>
    </source>
</evidence>
<protein>
    <recommendedName>
        <fullName evidence="3">FeoB-associated Cys-rich membrane protein</fullName>
    </recommendedName>
</protein>
<organism evidence="1 2">
    <name type="scientific">Cellvibrio mixtus</name>
    <dbReference type="NCBI Taxonomy" id="39650"/>
    <lineage>
        <taxon>Bacteria</taxon>
        <taxon>Pseudomonadati</taxon>
        <taxon>Pseudomonadota</taxon>
        <taxon>Gammaproteobacteria</taxon>
        <taxon>Cellvibrionales</taxon>
        <taxon>Cellvibrionaceae</taxon>
        <taxon>Cellvibrio</taxon>
    </lineage>
</organism>
<keyword evidence="2" id="KW-1185">Reference proteome</keyword>
<proteinExistence type="predicted"/>
<dbReference type="Proteomes" id="UP000216101">
    <property type="component" value="Unassembled WGS sequence"/>
</dbReference>
<gene>
    <name evidence="1" type="ORF">CBP51_04810</name>
</gene>
<accession>A0A266Q931</accession>
<reference evidence="2" key="1">
    <citation type="submission" date="2017-05" db="EMBL/GenBank/DDBJ databases">
        <authorList>
            <person name="Barney B.M."/>
        </authorList>
    </citation>
    <scope>NUCLEOTIDE SEQUENCE [LARGE SCALE GENOMIC DNA]</scope>
    <source>
        <strain evidence="2">PSBB022</strain>
    </source>
</reference>
<evidence type="ECO:0008006" key="3">
    <source>
        <dbReference type="Google" id="ProtNLM"/>
    </source>
</evidence>
<name>A0A266Q931_9GAMM</name>
<dbReference type="EMBL" id="NHNI01000001">
    <property type="protein sequence ID" value="OZY86352.1"/>
    <property type="molecule type" value="Genomic_DNA"/>
</dbReference>